<protein>
    <submittedName>
        <fullName evidence="2">Uncharacterized protein</fullName>
    </submittedName>
</protein>
<dbReference type="EMBL" id="FN648412">
    <property type="protein sequence ID" value="CBJ31090.1"/>
    <property type="molecule type" value="Genomic_DNA"/>
</dbReference>
<sequence length="119" mass="12240">MGRWTVILAASALLSSSEAFLLPLPWGSRGAPASSAATAAAGGASRPVARQPAARGLVPTLVPSPAAASRALKTRICAGPLEDFSTEKDYDRFLGELIFSQSDVRDDVLKSLDKAGDAG</sequence>
<gene>
    <name evidence="2" type="ORF">Esi_0232_0043</name>
</gene>
<dbReference type="EMBL" id="FN649730">
    <property type="protein sequence ID" value="CBJ31090.1"/>
    <property type="molecule type" value="Genomic_DNA"/>
</dbReference>
<evidence type="ECO:0000313" key="3">
    <source>
        <dbReference type="Proteomes" id="UP000002630"/>
    </source>
</evidence>
<keyword evidence="3" id="KW-1185">Reference proteome</keyword>
<reference evidence="2 3" key="1">
    <citation type="journal article" date="2010" name="Nature">
        <title>The Ectocarpus genome and the independent evolution of multicellularity in brown algae.</title>
        <authorList>
            <person name="Cock J.M."/>
            <person name="Sterck L."/>
            <person name="Rouze P."/>
            <person name="Scornet D."/>
            <person name="Allen A.E."/>
            <person name="Amoutzias G."/>
            <person name="Anthouard V."/>
            <person name="Artiguenave F."/>
            <person name="Aury J.M."/>
            <person name="Badger J.H."/>
            <person name="Beszteri B."/>
            <person name="Billiau K."/>
            <person name="Bonnet E."/>
            <person name="Bothwell J.H."/>
            <person name="Bowler C."/>
            <person name="Boyen C."/>
            <person name="Brownlee C."/>
            <person name="Carrano C.J."/>
            <person name="Charrier B."/>
            <person name="Cho G.Y."/>
            <person name="Coelho S.M."/>
            <person name="Collen J."/>
            <person name="Corre E."/>
            <person name="Da Silva C."/>
            <person name="Delage L."/>
            <person name="Delaroque N."/>
            <person name="Dittami S.M."/>
            <person name="Doulbeau S."/>
            <person name="Elias M."/>
            <person name="Farnham G."/>
            <person name="Gachon C.M."/>
            <person name="Gschloessl B."/>
            <person name="Heesch S."/>
            <person name="Jabbari K."/>
            <person name="Jubin C."/>
            <person name="Kawai H."/>
            <person name="Kimura K."/>
            <person name="Kloareg B."/>
            <person name="Kupper F.C."/>
            <person name="Lang D."/>
            <person name="Le Bail A."/>
            <person name="Leblanc C."/>
            <person name="Lerouge P."/>
            <person name="Lohr M."/>
            <person name="Lopez P.J."/>
            <person name="Martens C."/>
            <person name="Maumus F."/>
            <person name="Michel G."/>
            <person name="Miranda-Saavedra D."/>
            <person name="Morales J."/>
            <person name="Moreau H."/>
            <person name="Motomura T."/>
            <person name="Nagasato C."/>
            <person name="Napoli C.A."/>
            <person name="Nelson D.R."/>
            <person name="Nyvall-Collen P."/>
            <person name="Peters A.F."/>
            <person name="Pommier C."/>
            <person name="Potin P."/>
            <person name="Poulain J."/>
            <person name="Quesneville H."/>
            <person name="Read B."/>
            <person name="Rensing S.A."/>
            <person name="Ritter A."/>
            <person name="Rousvoal S."/>
            <person name="Samanta M."/>
            <person name="Samson G."/>
            <person name="Schroeder D.C."/>
            <person name="Segurens B."/>
            <person name="Strittmatter M."/>
            <person name="Tonon T."/>
            <person name="Tregear J.W."/>
            <person name="Valentin K."/>
            <person name="von Dassow P."/>
            <person name="Yamagishi T."/>
            <person name="Van de Peer Y."/>
            <person name="Wincker P."/>
        </authorList>
    </citation>
    <scope>NUCLEOTIDE SEQUENCE [LARGE SCALE GENOMIC DNA]</scope>
    <source>
        <strain evidence="3">Ec32 / CCAP1310/4</strain>
    </source>
</reference>
<name>D7FSE9_ECTSI</name>
<dbReference type="Proteomes" id="UP000002630">
    <property type="component" value="Linkage Group LG05"/>
</dbReference>
<keyword evidence="1" id="KW-0732">Signal</keyword>
<proteinExistence type="predicted"/>
<dbReference type="AlphaFoldDB" id="D7FSE9"/>
<evidence type="ECO:0000256" key="1">
    <source>
        <dbReference type="SAM" id="SignalP"/>
    </source>
</evidence>
<dbReference type="InParanoid" id="D7FSE9"/>
<feature type="chain" id="PRO_5003095840" evidence="1">
    <location>
        <begin position="20"/>
        <end position="119"/>
    </location>
</feature>
<feature type="signal peptide" evidence="1">
    <location>
        <begin position="1"/>
        <end position="19"/>
    </location>
</feature>
<organism evidence="2 3">
    <name type="scientific">Ectocarpus siliculosus</name>
    <name type="common">Brown alga</name>
    <name type="synonym">Conferva siliculosa</name>
    <dbReference type="NCBI Taxonomy" id="2880"/>
    <lineage>
        <taxon>Eukaryota</taxon>
        <taxon>Sar</taxon>
        <taxon>Stramenopiles</taxon>
        <taxon>Ochrophyta</taxon>
        <taxon>PX clade</taxon>
        <taxon>Phaeophyceae</taxon>
        <taxon>Ectocarpales</taxon>
        <taxon>Ectocarpaceae</taxon>
        <taxon>Ectocarpus</taxon>
    </lineage>
</organism>
<accession>D7FSE9</accession>
<evidence type="ECO:0000313" key="2">
    <source>
        <dbReference type="EMBL" id="CBJ31090.1"/>
    </source>
</evidence>